<dbReference type="Proteomes" id="UP000249264">
    <property type="component" value="Chromosome 1"/>
</dbReference>
<evidence type="ECO:0000256" key="3">
    <source>
        <dbReference type="ARBA" id="ARBA00022692"/>
    </source>
</evidence>
<dbReference type="STRING" id="38301.NX84_01905"/>
<keyword evidence="2" id="KW-1003">Cell membrane</keyword>
<dbReference type="Pfam" id="PF02656">
    <property type="entry name" value="DUF202"/>
    <property type="match status" value="1"/>
</dbReference>
<evidence type="ECO:0000313" key="8">
    <source>
        <dbReference type="EMBL" id="SQI01076.1"/>
    </source>
</evidence>
<protein>
    <submittedName>
        <fullName evidence="8">Predicted membrane protein</fullName>
    </submittedName>
</protein>
<sequence>MARMTKARFPGSVYGTGEEPDPRFSMANERTFLAWIRTSLAFIAGGVALETFELPLNSTLTRVVSVIMLIVAIILPAVAWFHWGASERAMRHGRPLPASPALALIVGVVIIIGLMILVGELLA</sequence>
<feature type="transmembrane region" description="Helical" evidence="6">
    <location>
        <begin position="61"/>
        <end position="81"/>
    </location>
</feature>
<name>A0A2X4RFR5_9CORY</name>
<dbReference type="InterPro" id="IPR052053">
    <property type="entry name" value="IM_YidH-like"/>
</dbReference>
<dbReference type="GO" id="GO:0005886">
    <property type="term" value="C:plasma membrane"/>
    <property type="evidence" value="ECO:0007669"/>
    <property type="project" value="UniProtKB-SubCell"/>
</dbReference>
<evidence type="ECO:0000256" key="1">
    <source>
        <dbReference type="ARBA" id="ARBA00004651"/>
    </source>
</evidence>
<feature type="transmembrane region" description="Helical" evidence="6">
    <location>
        <begin position="101"/>
        <end position="122"/>
    </location>
</feature>
<comment type="subcellular location">
    <subcellularLocation>
        <location evidence="1">Cell membrane</location>
        <topology evidence="1">Multi-pass membrane protein</topology>
    </subcellularLocation>
</comment>
<organism evidence="8 9">
    <name type="scientific">Corynebacterium minutissimum</name>
    <dbReference type="NCBI Taxonomy" id="38301"/>
    <lineage>
        <taxon>Bacteria</taxon>
        <taxon>Bacillati</taxon>
        <taxon>Actinomycetota</taxon>
        <taxon>Actinomycetes</taxon>
        <taxon>Mycobacteriales</taxon>
        <taxon>Corynebacteriaceae</taxon>
        <taxon>Corynebacterium</taxon>
    </lineage>
</organism>
<evidence type="ECO:0000256" key="5">
    <source>
        <dbReference type="ARBA" id="ARBA00023136"/>
    </source>
</evidence>
<feature type="transmembrane region" description="Helical" evidence="6">
    <location>
        <begin position="32"/>
        <end position="49"/>
    </location>
</feature>
<dbReference type="PANTHER" id="PTHR34187">
    <property type="entry name" value="FGR18P"/>
    <property type="match status" value="1"/>
</dbReference>
<evidence type="ECO:0000313" key="9">
    <source>
        <dbReference type="Proteomes" id="UP000249264"/>
    </source>
</evidence>
<dbReference type="InterPro" id="IPR003807">
    <property type="entry name" value="DUF202"/>
</dbReference>
<keyword evidence="4 6" id="KW-1133">Transmembrane helix</keyword>
<dbReference type="AlphaFoldDB" id="A0A2X4RFR5"/>
<evidence type="ECO:0000256" key="6">
    <source>
        <dbReference type="SAM" id="Phobius"/>
    </source>
</evidence>
<accession>A0A2X4RFR5</accession>
<keyword evidence="3 6" id="KW-0812">Transmembrane</keyword>
<feature type="domain" description="DUF202" evidence="7">
    <location>
        <begin position="23"/>
        <end position="88"/>
    </location>
</feature>
<proteinExistence type="predicted"/>
<evidence type="ECO:0000259" key="7">
    <source>
        <dbReference type="Pfam" id="PF02656"/>
    </source>
</evidence>
<gene>
    <name evidence="8" type="primary">yidH</name>
    <name evidence="8" type="ORF">NCTC10288_02405</name>
</gene>
<evidence type="ECO:0000256" key="2">
    <source>
        <dbReference type="ARBA" id="ARBA00022475"/>
    </source>
</evidence>
<reference evidence="8 9" key="1">
    <citation type="submission" date="2018-06" db="EMBL/GenBank/DDBJ databases">
        <authorList>
            <consortium name="Pathogen Informatics"/>
            <person name="Doyle S."/>
        </authorList>
    </citation>
    <scope>NUCLEOTIDE SEQUENCE [LARGE SCALE GENOMIC DNA]</scope>
    <source>
        <strain evidence="8 9">NCTC10288</strain>
    </source>
</reference>
<dbReference type="KEGG" id="cmin:NCTC10288_02405"/>
<keyword evidence="5 6" id="KW-0472">Membrane</keyword>
<evidence type="ECO:0000256" key="4">
    <source>
        <dbReference type="ARBA" id="ARBA00022989"/>
    </source>
</evidence>
<dbReference type="EMBL" id="LS483460">
    <property type="protein sequence ID" value="SQI01076.1"/>
    <property type="molecule type" value="Genomic_DNA"/>
</dbReference>
<dbReference type="PANTHER" id="PTHR34187:SF2">
    <property type="entry name" value="DUF202 DOMAIN-CONTAINING PROTEIN"/>
    <property type="match status" value="1"/>
</dbReference>